<keyword evidence="2 7" id="KW-0812">Transmembrane</keyword>
<comment type="similarity">
    <text evidence="7">Belongs to the transglycosylase MltG family.</text>
</comment>
<dbReference type="PANTHER" id="PTHR30518">
    <property type="entry name" value="ENDOLYTIC MUREIN TRANSGLYCOSYLASE"/>
    <property type="match status" value="1"/>
</dbReference>
<evidence type="ECO:0000256" key="4">
    <source>
        <dbReference type="ARBA" id="ARBA00023136"/>
    </source>
</evidence>
<feature type="site" description="Important for catalytic activity" evidence="7">
    <location>
        <position position="354"/>
    </location>
</feature>
<sequence>MPRRPPSRRPAPPDYGLDLFDERPPSPPRRPSRPTRPVRPPRPPQPPPDESPTEIIRLDDDYDYDDFDDYPENAEEVRAEPEYIDPDDPDDPDDDEPVGTGRRRRPLRWLVALVVLALIGGGAWYGIDAVFGYDDYQGTGESDVLIQINAGDSTGAIGQELAASGVVASAKAFVKASEDNSKVLSLQPGYYVLKTKMSGAAAAAKLTQDGSRVGVLQVRAGTQLDDITQPDGTVTPGVFSLLAKASCADLNGRSTCITAQQLRDIAARADLVALGVPDWAASVVSASTDARRIEGLVAPGVYDVKPGWTATELLSNVLRTSASRIQAAGLTGTAKFQGRTPYETLVVASLIEREAIKPDFANVAQVIYNRLGKAMRLQLDSTVNYLLDKPVVTTTDEDRNRPGPYNTYRIAGLPPTPISSPSVEAIHAAEQPTQGGYIYFVKCEKNGQSCFATTDLEHLQNITLARQRGAY</sequence>
<keyword evidence="4 7" id="KW-0472">Membrane</keyword>
<protein>
    <recommendedName>
        <fullName evidence="7">Endolytic murein transglycosylase</fullName>
        <ecNumber evidence="7">4.2.2.29</ecNumber>
    </recommendedName>
    <alternativeName>
        <fullName evidence="7">Peptidoglycan lytic transglycosylase</fullName>
    </alternativeName>
    <alternativeName>
        <fullName evidence="7">Peptidoglycan polymerization terminase</fullName>
    </alternativeName>
</protein>
<name>A0ABX0SVG8_9PSEU</name>
<evidence type="ECO:0000256" key="3">
    <source>
        <dbReference type="ARBA" id="ARBA00022989"/>
    </source>
</evidence>
<accession>A0ABX0SVG8</accession>
<comment type="subcellular location">
    <subcellularLocation>
        <location evidence="7">Cell membrane</location>
        <topology evidence="7">Single-pass membrane protein</topology>
    </subcellularLocation>
</comment>
<keyword evidence="6 7" id="KW-0961">Cell wall biogenesis/degradation</keyword>
<proteinExistence type="inferred from homology"/>
<feature type="compositionally biased region" description="Acidic residues" evidence="8">
    <location>
        <begin position="60"/>
        <end position="74"/>
    </location>
</feature>
<evidence type="ECO:0000313" key="10">
    <source>
        <dbReference type="Proteomes" id="UP000754495"/>
    </source>
</evidence>
<evidence type="ECO:0000313" key="9">
    <source>
        <dbReference type="EMBL" id="NIH79927.1"/>
    </source>
</evidence>
<dbReference type="PANTHER" id="PTHR30518:SF2">
    <property type="entry name" value="ENDOLYTIC MUREIN TRANSGLYCOSYLASE"/>
    <property type="match status" value="1"/>
</dbReference>
<feature type="region of interest" description="Disordered" evidence="8">
    <location>
        <begin position="1"/>
        <end position="101"/>
    </location>
</feature>
<dbReference type="EMBL" id="JAANOU010000001">
    <property type="protein sequence ID" value="NIH79927.1"/>
    <property type="molecule type" value="Genomic_DNA"/>
</dbReference>
<dbReference type="EC" id="4.2.2.29" evidence="7"/>
<dbReference type="RefSeq" id="WP_167113431.1">
    <property type="nucleotide sequence ID" value="NZ_JAANOU010000001.1"/>
</dbReference>
<dbReference type="NCBIfam" id="TIGR00247">
    <property type="entry name" value="endolytic transglycosylase MltG"/>
    <property type="match status" value="1"/>
</dbReference>
<evidence type="ECO:0000256" key="2">
    <source>
        <dbReference type="ARBA" id="ARBA00022692"/>
    </source>
</evidence>
<evidence type="ECO:0000256" key="8">
    <source>
        <dbReference type="SAM" id="MobiDB-lite"/>
    </source>
</evidence>
<feature type="compositionally biased region" description="Acidic residues" evidence="8">
    <location>
        <begin position="82"/>
        <end position="97"/>
    </location>
</feature>
<reference evidence="9 10" key="1">
    <citation type="submission" date="2020-03" db="EMBL/GenBank/DDBJ databases">
        <title>Sequencing the genomes of 1000 actinobacteria strains.</title>
        <authorList>
            <person name="Klenk H.-P."/>
        </authorList>
    </citation>
    <scope>NUCLEOTIDE SEQUENCE [LARGE SCALE GENOMIC DNA]</scope>
    <source>
        <strain evidence="9 10">DSM 45668</strain>
    </source>
</reference>
<keyword evidence="1 7" id="KW-1003">Cell membrane</keyword>
<evidence type="ECO:0000256" key="6">
    <source>
        <dbReference type="ARBA" id="ARBA00023316"/>
    </source>
</evidence>
<dbReference type="HAMAP" id="MF_02065">
    <property type="entry name" value="MltG"/>
    <property type="match status" value="1"/>
</dbReference>
<evidence type="ECO:0000256" key="1">
    <source>
        <dbReference type="ARBA" id="ARBA00022475"/>
    </source>
</evidence>
<evidence type="ECO:0000256" key="5">
    <source>
        <dbReference type="ARBA" id="ARBA00023239"/>
    </source>
</evidence>
<dbReference type="InterPro" id="IPR003770">
    <property type="entry name" value="MLTG-like"/>
</dbReference>
<keyword evidence="10" id="KW-1185">Reference proteome</keyword>
<organism evidence="9 10">
    <name type="scientific">Amycolatopsis viridis</name>
    <dbReference type="NCBI Taxonomy" id="185678"/>
    <lineage>
        <taxon>Bacteria</taxon>
        <taxon>Bacillati</taxon>
        <taxon>Actinomycetota</taxon>
        <taxon>Actinomycetes</taxon>
        <taxon>Pseudonocardiales</taxon>
        <taxon>Pseudonocardiaceae</taxon>
        <taxon>Amycolatopsis</taxon>
    </lineage>
</organism>
<keyword evidence="5 7" id="KW-0456">Lyase</keyword>
<comment type="catalytic activity">
    <reaction evidence="7">
        <text>a peptidoglycan chain = a peptidoglycan chain with N-acetyl-1,6-anhydromuramyl-[peptide] at the reducing end + a peptidoglycan chain with N-acetylglucosamine at the non-reducing end.</text>
        <dbReference type="EC" id="4.2.2.29"/>
    </reaction>
</comment>
<feature type="compositionally biased region" description="Pro residues" evidence="8">
    <location>
        <begin position="37"/>
        <end position="50"/>
    </location>
</feature>
<feature type="transmembrane region" description="Helical" evidence="7">
    <location>
        <begin position="109"/>
        <end position="127"/>
    </location>
</feature>
<keyword evidence="3 7" id="KW-1133">Transmembrane helix</keyword>
<dbReference type="Pfam" id="PF02618">
    <property type="entry name" value="YceG"/>
    <property type="match status" value="1"/>
</dbReference>
<comment type="function">
    <text evidence="7">Functions as a peptidoglycan terminase that cleaves nascent peptidoglycan strands endolytically to terminate their elongation.</text>
</comment>
<dbReference type="Gene3D" id="3.30.1490.480">
    <property type="entry name" value="Endolytic murein transglycosylase"/>
    <property type="match status" value="1"/>
</dbReference>
<comment type="caution">
    <text evidence="9">The sequence shown here is derived from an EMBL/GenBank/DDBJ whole genome shotgun (WGS) entry which is preliminary data.</text>
</comment>
<evidence type="ECO:0000256" key="7">
    <source>
        <dbReference type="HAMAP-Rule" id="MF_02065"/>
    </source>
</evidence>
<gene>
    <name evidence="7" type="primary">mltG</name>
    <name evidence="9" type="ORF">FHX46_002457</name>
</gene>
<dbReference type="Proteomes" id="UP000754495">
    <property type="component" value="Unassembled WGS sequence"/>
</dbReference>